<keyword evidence="5" id="KW-0539">Nucleus</keyword>
<evidence type="ECO:0000313" key="8">
    <source>
        <dbReference type="EMBL" id="MED6239397.1"/>
    </source>
</evidence>
<dbReference type="PANTHER" id="PTHR12172:SF0">
    <property type="entry name" value="CELL CYCLE CHECKPOINT PROTEIN RAD17"/>
    <property type="match status" value="1"/>
</dbReference>
<dbReference type="Proteomes" id="UP001345963">
    <property type="component" value="Unassembled WGS sequence"/>
</dbReference>
<accession>A0ABU7AMS7</accession>
<sequence length="282" mass="30241">MMKVLKNILYMETEKQRHKSLYVPDKSELEMLCSGTSGDIRSAINSLQFCCLPDRGLFTLKKPPAVQLERTVSLSKQRRKRATSTREQEEHQAIGGKDVSVFLFRALGKILHCKQKSRGESQGNHPAATVQKPQGAATTSPQALPAGVYAGADPTMDPETREPGTYHFPSRGLTEPRGPGPGKQPPRVQVRISHRGNQSPDPGGGPLHSGAETDRPPQLLNLGWASLGCCLNLSDPGSGPSSPTTPPTTTQTHHITATAAIAQGETLSSSALPSLLSRSKCQ</sequence>
<comment type="caution">
    <text evidence="8">The sequence shown here is derived from an EMBL/GenBank/DDBJ whole genome shotgun (WGS) entry which is preliminary data.</text>
</comment>
<keyword evidence="2" id="KW-0547">Nucleotide-binding</keyword>
<keyword evidence="3" id="KW-0227">DNA damage</keyword>
<keyword evidence="9" id="KW-1185">Reference proteome</keyword>
<feature type="region of interest" description="Disordered" evidence="7">
    <location>
        <begin position="235"/>
        <end position="254"/>
    </location>
</feature>
<evidence type="ECO:0000256" key="1">
    <source>
        <dbReference type="ARBA" id="ARBA00004123"/>
    </source>
</evidence>
<organism evidence="8 9">
    <name type="scientific">Ataeniobius toweri</name>
    <dbReference type="NCBI Taxonomy" id="208326"/>
    <lineage>
        <taxon>Eukaryota</taxon>
        <taxon>Metazoa</taxon>
        <taxon>Chordata</taxon>
        <taxon>Craniata</taxon>
        <taxon>Vertebrata</taxon>
        <taxon>Euteleostomi</taxon>
        <taxon>Actinopterygii</taxon>
        <taxon>Neopterygii</taxon>
        <taxon>Teleostei</taxon>
        <taxon>Neoteleostei</taxon>
        <taxon>Acanthomorphata</taxon>
        <taxon>Ovalentaria</taxon>
        <taxon>Atherinomorphae</taxon>
        <taxon>Cyprinodontiformes</taxon>
        <taxon>Goodeidae</taxon>
        <taxon>Ataeniobius</taxon>
    </lineage>
</organism>
<keyword evidence="4" id="KW-0067">ATP-binding</keyword>
<dbReference type="InterPro" id="IPR004582">
    <property type="entry name" value="Checkpoint_prot_Rad17_Rad24"/>
</dbReference>
<comment type="subcellular location">
    <subcellularLocation>
        <location evidence="1">Nucleus</location>
    </subcellularLocation>
</comment>
<name>A0ABU7AMS7_9TELE</name>
<evidence type="ECO:0000256" key="3">
    <source>
        <dbReference type="ARBA" id="ARBA00022763"/>
    </source>
</evidence>
<evidence type="ECO:0000256" key="4">
    <source>
        <dbReference type="ARBA" id="ARBA00022840"/>
    </source>
</evidence>
<protein>
    <submittedName>
        <fullName evidence="8">Uncharacterized protein</fullName>
    </submittedName>
</protein>
<dbReference type="EMBL" id="JAHUTI010021335">
    <property type="protein sequence ID" value="MED6239397.1"/>
    <property type="molecule type" value="Genomic_DNA"/>
</dbReference>
<evidence type="ECO:0000256" key="5">
    <source>
        <dbReference type="ARBA" id="ARBA00023242"/>
    </source>
</evidence>
<dbReference type="PANTHER" id="PTHR12172">
    <property type="entry name" value="CELL CYCLE CHECKPOINT PROTEIN RAD17"/>
    <property type="match status" value="1"/>
</dbReference>
<feature type="region of interest" description="Disordered" evidence="7">
    <location>
        <begin position="72"/>
        <end position="93"/>
    </location>
</feature>
<evidence type="ECO:0000256" key="7">
    <source>
        <dbReference type="SAM" id="MobiDB-lite"/>
    </source>
</evidence>
<reference evidence="8 9" key="1">
    <citation type="submission" date="2021-07" db="EMBL/GenBank/DDBJ databases">
        <authorList>
            <person name="Palmer J.M."/>
        </authorList>
    </citation>
    <scope>NUCLEOTIDE SEQUENCE [LARGE SCALE GENOMIC DNA]</scope>
    <source>
        <strain evidence="8 9">AT_MEX2019</strain>
        <tissue evidence="8">Muscle</tissue>
    </source>
</reference>
<gene>
    <name evidence="8" type="ORF">ATANTOWER_005942</name>
</gene>
<proteinExistence type="predicted"/>
<keyword evidence="6" id="KW-0131">Cell cycle</keyword>
<evidence type="ECO:0000313" key="9">
    <source>
        <dbReference type="Proteomes" id="UP001345963"/>
    </source>
</evidence>
<evidence type="ECO:0000256" key="2">
    <source>
        <dbReference type="ARBA" id="ARBA00022741"/>
    </source>
</evidence>
<evidence type="ECO:0000256" key="6">
    <source>
        <dbReference type="ARBA" id="ARBA00023306"/>
    </source>
</evidence>
<feature type="region of interest" description="Disordered" evidence="7">
    <location>
        <begin position="115"/>
        <end position="219"/>
    </location>
</feature>